<sequence length="111" mass="12290">MWRTLKPTLECEVSMVQRVGVFVAVVMEPNDDPRPRPQLALARRTDCCSRANNPAGLLGAGARAELTDARKRPRTAGKLYGTAKSKQLAVDNPDRALKNADNFGYFVLEFK</sequence>
<dbReference type="EC" id="3.4.24.-" evidence="1"/>
<keyword evidence="1" id="KW-0378">Hydrolase</keyword>
<name>A0A9X3F3V5_9BACT</name>
<protein>
    <submittedName>
        <fullName evidence="1">M35 family metallo-endopeptidase</fullName>
        <ecNumber evidence="1">3.4.24.-</ecNumber>
    </submittedName>
</protein>
<comment type="caution">
    <text evidence="1">The sequence shown here is derived from an EMBL/GenBank/DDBJ whole genome shotgun (WGS) entry which is preliminary data.</text>
</comment>
<evidence type="ECO:0000313" key="2">
    <source>
        <dbReference type="Proteomes" id="UP001150924"/>
    </source>
</evidence>
<dbReference type="RefSeq" id="WP_267774118.1">
    <property type="nucleotide sequence ID" value="NZ_JAPNKE010000002.1"/>
</dbReference>
<gene>
    <name evidence="1" type="ORF">OV079_36400</name>
</gene>
<keyword evidence="2" id="KW-1185">Reference proteome</keyword>
<dbReference type="AlphaFoldDB" id="A0A9X3F3V5"/>
<dbReference type="Proteomes" id="UP001150924">
    <property type="component" value="Unassembled WGS sequence"/>
</dbReference>
<evidence type="ECO:0000313" key="1">
    <source>
        <dbReference type="EMBL" id="MCY1010956.1"/>
    </source>
</evidence>
<dbReference type="InterPro" id="IPR024079">
    <property type="entry name" value="MetalloPept_cat_dom_sf"/>
</dbReference>
<reference evidence="1" key="1">
    <citation type="submission" date="2022-11" db="EMBL/GenBank/DDBJ databases">
        <title>Minimal conservation of predation-associated metabolite biosynthetic gene clusters underscores biosynthetic potential of Myxococcota including descriptions for ten novel species: Archangium lansinium sp. nov., Myxococcus landrumus sp. nov., Nannocystis bai.</title>
        <authorList>
            <person name="Ahearne A."/>
            <person name="Stevens C."/>
            <person name="Phillips K."/>
        </authorList>
    </citation>
    <scope>NUCLEOTIDE SEQUENCE</scope>
    <source>
        <strain evidence="1">Na p29</strain>
    </source>
</reference>
<dbReference type="GO" id="GO:0008237">
    <property type="term" value="F:metallopeptidase activity"/>
    <property type="evidence" value="ECO:0007669"/>
    <property type="project" value="InterPro"/>
</dbReference>
<dbReference type="Gene3D" id="3.40.390.10">
    <property type="entry name" value="Collagenase (Catalytic Domain)"/>
    <property type="match status" value="1"/>
</dbReference>
<proteinExistence type="predicted"/>
<organism evidence="1 2">
    <name type="scientific">Nannocystis pusilla</name>
    <dbReference type="NCBI Taxonomy" id="889268"/>
    <lineage>
        <taxon>Bacteria</taxon>
        <taxon>Pseudomonadati</taxon>
        <taxon>Myxococcota</taxon>
        <taxon>Polyangia</taxon>
        <taxon>Nannocystales</taxon>
        <taxon>Nannocystaceae</taxon>
        <taxon>Nannocystis</taxon>
    </lineage>
</organism>
<dbReference type="EMBL" id="JAPNKE010000002">
    <property type="protein sequence ID" value="MCY1010956.1"/>
    <property type="molecule type" value="Genomic_DNA"/>
</dbReference>
<accession>A0A9X3F3V5</accession>